<dbReference type="AlphaFoldDB" id="A0A8S4NSL5"/>
<name>A0A8S4NSL5_OWEFU</name>
<dbReference type="OrthoDB" id="10067850at2759"/>
<evidence type="ECO:0000256" key="5">
    <source>
        <dbReference type="PROSITE-ProRule" id="PRU00309"/>
    </source>
</evidence>
<dbReference type="GO" id="GO:0003677">
    <property type="term" value="F:DNA binding"/>
    <property type="evidence" value="ECO:0007669"/>
    <property type="project" value="UniProtKB-UniRule"/>
</dbReference>
<dbReference type="PROSITE" id="PS50950">
    <property type="entry name" value="ZF_THAP"/>
    <property type="match status" value="1"/>
</dbReference>
<evidence type="ECO:0000313" key="9">
    <source>
        <dbReference type="Proteomes" id="UP000749559"/>
    </source>
</evidence>
<evidence type="ECO:0000256" key="1">
    <source>
        <dbReference type="ARBA" id="ARBA00022723"/>
    </source>
</evidence>
<gene>
    <name evidence="8" type="ORF">OFUS_LOCUS9646</name>
</gene>
<evidence type="ECO:0000256" key="2">
    <source>
        <dbReference type="ARBA" id="ARBA00022771"/>
    </source>
</evidence>
<protein>
    <recommendedName>
        <fullName evidence="7">THAP-type domain-containing protein</fullName>
    </recommendedName>
</protein>
<keyword evidence="1" id="KW-0479">Metal-binding</keyword>
<feature type="region of interest" description="Disordered" evidence="6">
    <location>
        <begin position="186"/>
        <end position="212"/>
    </location>
</feature>
<proteinExistence type="predicted"/>
<dbReference type="Pfam" id="PF05485">
    <property type="entry name" value="THAP"/>
    <property type="match status" value="1"/>
</dbReference>
<dbReference type="Proteomes" id="UP000749559">
    <property type="component" value="Unassembled WGS sequence"/>
</dbReference>
<feature type="region of interest" description="Disordered" evidence="6">
    <location>
        <begin position="84"/>
        <end position="107"/>
    </location>
</feature>
<reference evidence="8" key="1">
    <citation type="submission" date="2022-03" db="EMBL/GenBank/DDBJ databases">
        <authorList>
            <person name="Martin C."/>
        </authorList>
    </citation>
    <scope>NUCLEOTIDE SEQUENCE</scope>
</reference>
<dbReference type="InterPro" id="IPR006612">
    <property type="entry name" value="THAP_Znf"/>
</dbReference>
<comment type="caution">
    <text evidence="8">The sequence shown here is derived from an EMBL/GenBank/DDBJ whole genome shotgun (WGS) entry which is preliminary data.</text>
</comment>
<keyword evidence="9" id="KW-1185">Reference proteome</keyword>
<feature type="non-terminal residue" evidence="8">
    <location>
        <position position="1"/>
    </location>
</feature>
<evidence type="ECO:0000256" key="6">
    <source>
        <dbReference type="SAM" id="MobiDB-lite"/>
    </source>
</evidence>
<keyword evidence="4 5" id="KW-0238">DNA-binding</keyword>
<feature type="domain" description="THAP-type" evidence="7">
    <location>
        <begin position="1"/>
        <end position="81"/>
    </location>
</feature>
<evidence type="ECO:0000256" key="3">
    <source>
        <dbReference type="ARBA" id="ARBA00022833"/>
    </source>
</evidence>
<dbReference type="GO" id="GO:0008270">
    <property type="term" value="F:zinc ion binding"/>
    <property type="evidence" value="ECO:0007669"/>
    <property type="project" value="UniProtKB-KW"/>
</dbReference>
<dbReference type="SUPFAM" id="SSF57716">
    <property type="entry name" value="Glucocorticoid receptor-like (DNA-binding domain)"/>
    <property type="match status" value="1"/>
</dbReference>
<keyword evidence="2 5" id="KW-0863">Zinc-finger</keyword>
<organism evidence="8 9">
    <name type="scientific">Owenia fusiformis</name>
    <name type="common">Polychaete worm</name>
    <dbReference type="NCBI Taxonomy" id="6347"/>
    <lineage>
        <taxon>Eukaryota</taxon>
        <taxon>Metazoa</taxon>
        <taxon>Spiralia</taxon>
        <taxon>Lophotrochozoa</taxon>
        <taxon>Annelida</taxon>
        <taxon>Polychaeta</taxon>
        <taxon>Sedentaria</taxon>
        <taxon>Canalipalpata</taxon>
        <taxon>Sabellida</taxon>
        <taxon>Oweniida</taxon>
        <taxon>Oweniidae</taxon>
        <taxon>Owenia</taxon>
    </lineage>
</organism>
<keyword evidence="3" id="KW-0862">Zinc</keyword>
<dbReference type="EMBL" id="CAIIXF020000005">
    <property type="protein sequence ID" value="CAH1783297.1"/>
    <property type="molecule type" value="Genomic_DNA"/>
</dbReference>
<evidence type="ECO:0000256" key="4">
    <source>
        <dbReference type="ARBA" id="ARBA00023125"/>
    </source>
</evidence>
<sequence length="223" mass="25034">CVVGCTSDSRKHLKHGKYPWMKNVIFFPMPKTDNIRNRTIFRRWVKMINRKGWEPTAYTCVCSRHFVDNEPTSANPVPTLCMAPVSGKSRSPKKRSTRKLNPADSSSPTLWTAIPTIDLVDENLDGDDADLALNNDNIVSDQKVEQTAVLLEAGDVQVNEVEVSLHADRKTGPTIGEMSVFKHSVGPSPEHDYTHQSPGKAVRTREMGVQTDISRVEFDEMER</sequence>
<accession>A0A8S4NSL5</accession>
<evidence type="ECO:0000259" key="7">
    <source>
        <dbReference type="PROSITE" id="PS50950"/>
    </source>
</evidence>
<evidence type="ECO:0000313" key="8">
    <source>
        <dbReference type="EMBL" id="CAH1783297.1"/>
    </source>
</evidence>